<accession>A0A8H6DQ13</accession>
<proteinExistence type="predicted"/>
<reference evidence="2" key="1">
    <citation type="submission" date="2019-11" db="EMBL/GenBank/DDBJ databases">
        <title>Bipolaris sorokiniana Genome sequencing.</title>
        <authorList>
            <person name="Wang H."/>
        </authorList>
    </citation>
    <scope>NUCLEOTIDE SEQUENCE</scope>
</reference>
<evidence type="ECO:0008006" key="4">
    <source>
        <dbReference type="Google" id="ProtNLM"/>
    </source>
</evidence>
<sequence>MERGRPQPATSKPALAAVPAQNAQNNAQKVVQDTGRKGVNQRMEDKTGRGTYRHMLTLTKKVLQLHERLSKRESVLLVQLRTEKVGLNDFFFSRHVPTVTSLRCSYGERQQTVAHFLLHCSRHKDLRNRIFANPSGRNSLRTILSTPQLVIKAIGFRFAHAA</sequence>
<comment type="caution">
    <text evidence="2">The sequence shown here is derived from an EMBL/GenBank/DDBJ whole genome shotgun (WGS) entry which is preliminary data.</text>
</comment>
<evidence type="ECO:0000313" key="3">
    <source>
        <dbReference type="Proteomes" id="UP000624244"/>
    </source>
</evidence>
<evidence type="ECO:0000256" key="1">
    <source>
        <dbReference type="SAM" id="MobiDB-lite"/>
    </source>
</evidence>
<protein>
    <recommendedName>
        <fullName evidence="4">Reverse transcriptase zinc-binding domain-containing protein</fullName>
    </recommendedName>
</protein>
<dbReference type="AlphaFoldDB" id="A0A8H6DQ13"/>
<dbReference type="Proteomes" id="UP000624244">
    <property type="component" value="Unassembled WGS sequence"/>
</dbReference>
<feature type="region of interest" description="Disordered" evidence="1">
    <location>
        <begin position="1"/>
        <end position="48"/>
    </location>
</feature>
<feature type="compositionally biased region" description="Low complexity" evidence="1">
    <location>
        <begin position="12"/>
        <end position="32"/>
    </location>
</feature>
<dbReference type="EMBL" id="WNKQ01000043">
    <property type="protein sequence ID" value="KAF5843974.1"/>
    <property type="molecule type" value="Genomic_DNA"/>
</dbReference>
<gene>
    <name evidence="2" type="ORF">GGP41_001478</name>
</gene>
<name>A0A8H6DQ13_COCSA</name>
<evidence type="ECO:0000313" key="2">
    <source>
        <dbReference type="EMBL" id="KAF5843974.1"/>
    </source>
</evidence>
<organism evidence="2 3">
    <name type="scientific">Cochliobolus sativus</name>
    <name type="common">Common root rot and spot blotch fungus</name>
    <name type="synonym">Bipolaris sorokiniana</name>
    <dbReference type="NCBI Taxonomy" id="45130"/>
    <lineage>
        <taxon>Eukaryota</taxon>
        <taxon>Fungi</taxon>
        <taxon>Dikarya</taxon>
        <taxon>Ascomycota</taxon>
        <taxon>Pezizomycotina</taxon>
        <taxon>Dothideomycetes</taxon>
        <taxon>Pleosporomycetidae</taxon>
        <taxon>Pleosporales</taxon>
        <taxon>Pleosporineae</taxon>
        <taxon>Pleosporaceae</taxon>
        <taxon>Bipolaris</taxon>
    </lineage>
</organism>